<dbReference type="SMART" id="SM00442">
    <property type="entry name" value="FGF"/>
    <property type="match status" value="1"/>
</dbReference>
<dbReference type="AlphaFoldDB" id="A0A913YVF6"/>
<keyword evidence="2" id="KW-0732">Signal</keyword>
<dbReference type="GO" id="GO:0008083">
    <property type="term" value="F:growth factor activity"/>
    <property type="evidence" value="ECO:0007669"/>
    <property type="project" value="InterPro"/>
</dbReference>
<dbReference type="Gene3D" id="2.80.10.50">
    <property type="match status" value="1"/>
</dbReference>
<feature type="chain" id="PRO_5038324071" description="FGF" evidence="2">
    <location>
        <begin position="21"/>
        <end position="208"/>
    </location>
</feature>
<evidence type="ECO:0000313" key="4">
    <source>
        <dbReference type="Proteomes" id="UP000887567"/>
    </source>
</evidence>
<dbReference type="InterPro" id="IPR008996">
    <property type="entry name" value="IL1/FGF"/>
</dbReference>
<dbReference type="KEGG" id="epa:110252571"/>
<dbReference type="EnsemblMetazoa" id="XM_028663241.1">
    <property type="protein sequence ID" value="XP_028519042.1"/>
    <property type="gene ID" value="LOC110252571"/>
</dbReference>
<dbReference type="OMA" id="KFVIMID"/>
<dbReference type="InterPro" id="IPR002209">
    <property type="entry name" value="Fibroblast_GF_fam"/>
</dbReference>
<dbReference type="RefSeq" id="XP_028519043.1">
    <property type="nucleotide sequence ID" value="XM_028663242.1"/>
</dbReference>
<dbReference type="RefSeq" id="XP_028519042.1">
    <property type="nucleotide sequence ID" value="XM_028663241.1"/>
</dbReference>
<evidence type="ECO:0000256" key="2">
    <source>
        <dbReference type="SAM" id="SignalP"/>
    </source>
</evidence>
<keyword evidence="4" id="KW-1185">Reference proteome</keyword>
<sequence length="208" mass="23327">MEQASFFATVLILAVLQCQSAPATQRSSVTPLKVPSSNSASAVKSKSVLPLLKKLKAKLAKKKTEKSSCNTRDVVKPPSIVLEKMLYSERRFLIQMKTGQVDAVPVNSTTRISNPWVVFEVESVGNDLFRAKGKRSALYLSMDKKGKFYGTAKPTDESVFKQIHDKEKNHGFIAFESYKYCSKYIGMKKNGHLKTTHRLNHSTHFLLL</sequence>
<accession>A0A913YVF6</accession>
<name>A0A913YVF6_EXADI</name>
<dbReference type="EnsemblMetazoa" id="XM_028663242.1">
    <property type="protein sequence ID" value="XP_028519043.1"/>
    <property type="gene ID" value="LOC110252571"/>
</dbReference>
<dbReference type="PANTHER" id="PTHR11486">
    <property type="entry name" value="FIBROBLAST GROWTH FACTOR"/>
    <property type="match status" value="1"/>
</dbReference>
<organism evidence="3 4">
    <name type="scientific">Exaiptasia diaphana</name>
    <name type="common">Tropical sea anemone</name>
    <name type="synonym">Aiptasia pulchella</name>
    <dbReference type="NCBI Taxonomy" id="2652724"/>
    <lineage>
        <taxon>Eukaryota</taxon>
        <taxon>Metazoa</taxon>
        <taxon>Cnidaria</taxon>
        <taxon>Anthozoa</taxon>
        <taxon>Hexacorallia</taxon>
        <taxon>Actiniaria</taxon>
        <taxon>Aiptasiidae</taxon>
        <taxon>Exaiptasia</taxon>
    </lineage>
</organism>
<dbReference type="SUPFAM" id="SSF50353">
    <property type="entry name" value="Cytokine"/>
    <property type="match status" value="1"/>
</dbReference>
<dbReference type="InterPro" id="IPR056378">
    <property type="entry name" value="Let-756-like_FGF"/>
</dbReference>
<evidence type="ECO:0008006" key="5">
    <source>
        <dbReference type="Google" id="ProtNLM"/>
    </source>
</evidence>
<dbReference type="GeneID" id="110252571"/>
<evidence type="ECO:0000313" key="3">
    <source>
        <dbReference type="EnsemblMetazoa" id="XP_028519043.1"/>
    </source>
</evidence>
<dbReference type="Pfam" id="PF00167">
    <property type="entry name" value="FGF"/>
    <property type="match status" value="1"/>
</dbReference>
<evidence type="ECO:0000256" key="1">
    <source>
        <dbReference type="ARBA" id="ARBA00007936"/>
    </source>
</evidence>
<dbReference type="EnsemblMetazoa" id="XM_021059393.2">
    <property type="protein sequence ID" value="XP_020915052.1"/>
    <property type="gene ID" value="LOC110252571"/>
</dbReference>
<proteinExistence type="inferred from homology"/>
<protein>
    <recommendedName>
        <fullName evidence="5">FGF</fullName>
    </recommendedName>
</protein>
<dbReference type="CDD" id="cd00058">
    <property type="entry name" value="beta-trefoil_FGF"/>
    <property type="match status" value="1"/>
</dbReference>
<feature type="signal peptide" evidence="2">
    <location>
        <begin position="1"/>
        <end position="20"/>
    </location>
</feature>
<dbReference type="RefSeq" id="XP_020915052.1">
    <property type="nucleotide sequence ID" value="XM_021059393.2"/>
</dbReference>
<dbReference type="Proteomes" id="UP000887567">
    <property type="component" value="Unplaced"/>
</dbReference>
<comment type="similarity">
    <text evidence="1">Belongs to the heparin-binding growth factors family.</text>
</comment>
<dbReference type="OrthoDB" id="5960247at2759"/>
<reference evidence="3" key="1">
    <citation type="submission" date="2022-11" db="UniProtKB">
        <authorList>
            <consortium name="EnsemblMetazoa"/>
        </authorList>
    </citation>
    <scope>IDENTIFICATION</scope>
</reference>